<dbReference type="AlphaFoldDB" id="A0AAW2INH2"/>
<dbReference type="EMBL" id="JACGWJ010001249">
    <property type="protein sequence ID" value="KAL0283659.1"/>
    <property type="molecule type" value="Genomic_DNA"/>
</dbReference>
<evidence type="ECO:0000313" key="1">
    <source>
        <dbReference type="EMBL" id="KAL0283659.1"/>
    </source>
</evidence>
<reference evidence="1" key="2">
    <citation type="journal article" date="2024" name="Plant">
        <title>Genomic evolution and insights into agronomic trait innovations of Sesamum species.</title>
        <authorList>
            <person name="Miao H."/>
            <person name="Wang L."/>
            <person name="Qu L."/>
            <person name="Liu H."/>
            <person name="Sun Y."/>
            <person name="Le M."/>
            <person name="Wang Q."/>
            <person name="Wei S."/>
            <person name="Zheng Y."/>
            <person name="Lin W."/>
            <person name="Duan Y."/>
            <person name="Cao H."/>
            <person name="Xiong S."/>
            <person name="Wang X."/>
            <person name="Wei L."/>
            <person name="Li C."/>
            <person name="Ma Q."/>
            <person name="Ju M."/>
            <person name="Zhao R."/>
            <person name="Li G."/>
            <person name="Mu C."/>
            <person name="Tian Q."/>
            <person name="Mei H."/>
            <person name="Zhang T."/>
            <person name="Gao T."/>
            <person name="Zhang H."/>
        </authorList>
    </citation>
    <scope>NUCLEOTIDE SEQUENCE</scope>
    <source>
        <strain evidence="1">G02</strain>
    </source>
</reference>
<sequence length="62" mass="6666">MAGSLVMEERAELMVSSRRNVSLKTAHFLVPSVTSIDGPVAAPSLYSLSSAAPPHTRICRLR</sequence>
<gene>
    <name evidence="1" type="ORF">Sradi_7221400</name>
</gene>
<accession>A0AAW2INH2</accession>
<protein>
    <submittedName>
        <fullName evidence="1">Uncharacterized protein</fullName>
    </submittedName>
</protein>
<reference evidence="1" key="1">
    <citation type="submission" date="2020-06" db="EMBL/GenBank/DDBJ databases">
        <authorList>
            <person name="Li T."/>
            <person name="Hu X."/>
            <person name="Zhang T."/>
            <person name="Song X."/>
            <person name="Zhang H."/>
            <person name="Dai N."/>
            <person name="Sheng W."/>
            <person name="Hou X."/>
            <person name="Wei L."/>
        </authorList>
    </citation>
    <scope>NUCLEOTIDE SEQUENCE</scope>
    <source>
        <strain evidence="1">G02</strain>
        <tissue evidence="1">Leaf</tissue>
    </source>
</reference>
<comment type="caution">
    <text evidence="1">The sequence shown here is derived from an EMBL/GenBank/DDBJ whole genome shotgun (WGS) entry which is preliminary data.</text>
</comment>
<name>A0AAW2INH2_SESRA</name>
<proteinExistence type="predicted"/>
<organism evidence="1">
    <name type="scientific">Sesamum radiatum</name>
    <name type="common">Black benniseed</name>
    <dbReference type="NCBI Taxonomy" id="300843"/>
    <lineage>
        <taxon>Eukaryota</taxon>
        <taxon>Viridiplantae</taxon>
        <taxon>Streptophyta</taxon>
        <taxon>Embryophyta</taxon>
        <taxon>Tracheophyta</taxon>
        <taxon>Spermatophyta</taxon>
        <taxon>Magnoliopsida</taxon>
        <taxon>eudicotyledons</taxon>
        <taxon>Gunneridae</taxon>
        <taxon>Pentapetalae</taxon>
        <taxon>asterids</taxon>
        <taxon>lamiids</taxon>
        <taxon>Lamiales</taxon>
        <taxon>Pedaliaceae</taxon>
        <taxon>Sesamum</taxon>
    </lineage>
</organism>